<dbReference type="InterPro" id="IPR004045">
    <property type="entry name" value="Glutathione_S-Trfase_N"/>
</dbReference>
<dbReference type="PROSITE" id="PS50404">
    <property type="entry name" value="GST_NTER"/>
    <property type="match status" value="1"/>
</dbReference>
<organism evidence="2 3">
    <name type="scientific">Patulibacter brassicae</name>
    <dbReference type="NCBI Taxonomy" id="1705717"/>
    <lineage>
        <taxon>Bacteria</taxon>
        <taxon>Bacillati</taxon>
        <taxon>Actinomycetota</taxon>
        <taxon>Thermoleophilia</taxon>
        <taxon>Solirubrobacterales</taxon>
        <taxon>Patulibacteraceae</taxon>
        <taxon>Patulibacter</taxon>
    </lineage>
</organism>
<dbReference type="Pfam" id="PF13417">
    <property type="entry name" value="GST_N_3"/>
    <property type="match status" value="1"/>
</dbReference>
<comment type="caution">
    <text evidence="2">The sequence shown here is derived from an EMBL/GenBank/DDBJ whole genome shotgun (WGS) entry which is preliminary data.</text>
</comment>
<dbReference type="Gene3D" id="3.40.30.10">
    <property type="entry name" value="Glutaredoxin"/>
    <property type="match status" value="1"/>
</dbReference>
<evidence type="ECO:0000259" key="1">
    <source>
        <dbReference type="PROSITE" id="PS50404"/>
    </source>
</evidence>
<dbReference type="SUPFAM" id="SSF52833">
    <property type="entry name" value="Thioredoxin-like"/>
    <property type="match status" value="1"/>
</dbReference>
<gene>
    <name evidence="2" type="ORF">SK069_15395</name>
</gene>
<dbReference type="PROSITE" id="PS51354">
    <property type="entry name" value="GLUTAREDOXIN_2"/>
    <property type="match status" value="1"/>
</dbReference>
<proteinExistence type="predicted"/>
<name>A0ABU4VMC9_9ACTN</name>
<dbReference type="InterPro" id="IPR036249">
    <property type="entry name" value="Thioredoxin-like_sf"/>
</dbReference>
<reference evidence="2 3" key="1">
    <citation type="submission" date="2023-11" db="EMBL/GenBank/DDBJ databases">
        <authorList>
            <person name="Xu M."/>
            <person name="Jiang T."/>
        </authorList>
    </citation>
    <scope>NUCLEOTIDE SEQUENCE [LARGE SCALE GENOMIC DNA]</scope>
    <source>
        <strain evidence="2 3">SD</strain>
    </source>
</reference>
<dbReference type="Proteomes" id="UP001277761">
    <property type="component" value="Unassembled WGS sequence"/>
</dbReference>
<dbReference type="CDD" id="cd00570">
    <property type="entry name" value="GST_N_family"/>
    <property type="match status" value="1"/>
</dbReference>
<sequence>MPTATDQPKLVLHQLPPSHPCATVRAALRLKGLEAEVVDLDMAGHNAAVEEVYGEGRRTVPGLLVDDRPVHGTVAILRRLEELRPDVAPLYPDPIADRVREAEDWADGHLQDLGRRLPWGALHFRPERLAALAGGGPLDPAGTDYAMRFVRAAWKYHGLSAARLAEDLAGLPAVLAQIGELVDEGVLGGEAPNAADLHVGATLRVIAVVGDVRPLVEASPGWSIVERFFRPAPVAIPAGAYPEGWTPTA</sequence>
<evidence type="ECO:0000313" key="3">
    <source>
        <dbReference type="Proteomes" id="UP001277761"/>
    </source>
</evidence>
<accession>A0ABU4VMC9</accession>
<dbReference type="EMBL" id="JAXAVX010000009">
    <property type="protein sequence ID" value="MDX8152983.1"/>
    <property type="molecule type" value="Genomic_DNA"/>
</dbReference>
<dbReference type="RefSeq" id="WP_319955134.1">
    <property type="nucleotide sequence ID" value="NZ_JAXAVX010000009.1"/>
</dbReference>
<feature type="domain" description="GST N-terminal" evidence="1">
    <location>
        <begin position="8"/>
        <end position="88"/>
    </location>
</feature>
<protein>
    <submittedName>
        <fullName evidence="2">Glutathione S-transferase</fullName>
    </submittedName>
</protein>
<evidence type="ECO:0000313" key="2">
    <source>
        <dbReference type="EMBL" id="MDX8152983.1"/>
    </source>
</evidence>
<keyword evidence="3" id="KW-1185">Reference proteome</keyword>